<dbReference type="OrthoDB" id="9807558at2"/>
<name>A0A5B2V877_9HYPH</name>
<dbReference type="SUPFAM" id="SSF46785">
    <property type="entry name" value="Winged helix' DNA-binding domain"/>
    <property type="match status" value="1"/>
</dbReference>
<evidence type="ECO:0000259" key="6">
    <source>
        <dbReference type="PROSITE" id="PS51078"/>
    </source>
</evidence>
<evidence type="ECO:0000256" key="3">
    <source>
        <dbReference type="ARBA" id="ARBA00023163"/>
    </source>
</evidence>
<dbReference type="PANTHER" id="PTHR30136:SF39">
    <property type="entry name" value="TRANSCRIPTIONAL REGULATORY PROTEIN"/>
    <property type="match status" value="1"/>
</dbReference>
<keyword evidence="3" id="KW-0804">Transcription</keyword>
<dbReference type="GO" id="GO:0003677">
    <property type="term" value="F:DNA binding"/>
    <property type="evidence" value="ECO:0007669"/>
    <property type="project" value="UniProtKB-KW"/>
</dbReference>
<evidence type="ECO:0000313" key="8">
    <source>
        <dbReference type="Proteomes" id="UP000323142"/>
    </source>
</evidence>
<dbReference type="GO" id="GO:0045892">
    <property type="term" value="P:negative regulation of DNA-templated transcription"/>
    <property type="evidence" value="ECO:0007669"/>
    <property type="project" value="TreeGrafter"/>
</dbReference>
<organism evidence="7 8">
    <name type="scientific">Salinarimonas soli</name>
    <dbReference type="NCBI Taxonomy" id="1638099"/>
    <lineage>
        <taxon>Bacteria</taxon>
        <taxon>Pseudomonadati</taxon>
        <taxon>Pseudomonadota</taxon>
        <taxon>Alphaproteobacteria</taxon>
        <taxon>Hyphomicrobiales</taxon>
        <taxon>Salinarimonadaceae</taxon>
        <taxon>Salinarimonas</taxon>
    </lineage>
</organism>
<evidence type="ECO:0000256" key="2">
    <source>
        <dbReference type="ARBA" id="ARBA00023125"/>
    </source>
</evidence>
<protein>
    <submittedName>
        <fullName evidence="7">IclR family transcriptional regulator</fullName>
    </submittedName>
</protein>
<dbReference type="GO" id="GO:0003700">
    <property type="term" value="F:DNA-binding transcription factor activity"/>
    <property type="evidence" value="ECO:0007669"/>
    <property type="project" value="TreeGrafter"/>
</dbReference>
<dbReference type="Gene3D" id="1.10.10.10">
    <property type="entry name" value="Winged helix-like DNA-binding domain superfamily/Winged helix DNA-binding domain"/>
    <property type="match status" value="1"/>
</dbReference>
<dbReference type="Gene3D" id="3.30.450.40">
    <property type="match status" value="1"/>
</dbReference>
<evidence type="ECO:0000313" key="7">
    <source>
        <dbReference type="EMBL" id="KAA2235171.1"/>
    </source>
</evidence>
<proteinExistence type="predicted"/>
<dbReference type="Pfam" id="PF01614">
    <property type="entry name" value="IclR_C"/>
    <property type="match status" value="1"/>
</dbReference>
<dbReference type="PANTHER" id="PTHR30136">
    <property type="entry name" value="HELIX-TURN-HELIX TRANSCRIPTIONAL REGULATOR, ICLR FAMILY"/>
    <property type="match status" value="1"/>
</dbReference>
<dbReference type="SUPFAM" id="SSF55781">
    <property type="entry name" value="GAF domain-like"/>
    <property type="match status" value="1"/>
</dbReference>
<dbReference type="InterPro" id="IPR050707">
    <property type="entry name" value="HTH_MetabolicPath_Reg"/>
</dbReference>
<dbReference type="PROSITE" id="PS51077">
    <property type="entry name" value="HTH_ICLR"/>
    <property type="match status" value="1"/>
</dbReference>
<dbReference type="InterPro" id="IPR014757">
    <property type="entry name" value="Tscrpt_reg_IclR_C"/>
</dbReference>
<sequence>MEQRRIPPVEAAIDGTGTQSIGRAVALLRLVAGSRAGGAALSDLVERSRLSKPTCRRILVALIDAGLMEQDPVSRRYFLGPEAHVLGTLAAERFGLHRLAHEGVVRLAEETGDAAFFQIRRDWSAVCLQREDGDYPLRSHVLAPGDRHPLGAGAGGLAILAALEDGDVEAALTANEAWLARSYAVLTPPLLRDLVHESRAQGYAMNRGLLFPGSWGMGMPVRDARGRAVACLSLACVESRLQPNRQPVLARALAREVRDLERRMAESGAAPVSRPRRAAGGSR</sequence>
<dbReference type="RefSeq" id="WP_149821136.1">
    <property type="nucleotide sequence ID" value="NZ_VUOA01000037.1"/>
</dbReference>
<dbReference type="EMBL" id="VUOA01000037">
    <property type="protein sequence ID" value="KAA2235171.1"/>
    <property type="molecule type" value="Genomic_DNA"/>
</dbReference>
<keyword evidence="2" id="KW-0238">DNA-binding</keyword>
<keyword evidence="8" id="KW-1185">Reference proteome</keyword>
<dbReference type="Pfam" id="PF09339">
    <property type="entry name" value="HTH_IclR"/>
    <property type="match status" value="1"/>
</dbReference>
<dbReference type="InterPro" id="IPR029016">
    <property type="entry name" value="GAF-like_dom_sf"/>
</dbReference>
<dbReference type="AlphaFoldDB" id="A0A5B2V877"/>
<gene>
    <name evidence="7" type="ORF">F0L46_20715</name>
</gene>
<dbReference type="PROSITE" id="PS51078">
    <property type="entry name" value="ICLR_ED"/>
    <property type="match status" value="1"/>
</dbReference>
<dbReference type="SMART" id="SM00346">
    <property type="entry name" value="HTH_ICLR"/>
    <property type="match status" value="1"/>
</dbReference>
<feature type="domain" description="IclR-ED" evidence="6">
    <location>
        <begin position="82"/>
        <end position="266"/>
    </location>
</feature>
<reference evidence="7 8" key="1">
    <citation type="submission" date="2019-09" db="EMBL/GenBank/DDBJ databases">
        <title>Salinarimonas rosea gen. nov., sp. nov., a new member of the a-2 subgroup of the Proteobacteria.</title>
        <authorList>
            <person name="Liu J."/>
        </authorList>
    </citation>
    <scope>NUCLEOTIDE SEQUENCE [LARGE SCALE GENOMIC DNA]</scope>
    <source>
        <strain evidence="7 8">BN140002</strain>
    </source>
</reference>
<comment type="caution">
    <text evidence="7">The sequence shown here is derived from an EMBL/GenBank/DDBJ whole genome shotgun (WGS) entry which is preliminary data.</text>
</comment>
<reference evidence="7 8" key="2">
    <citation type="submission" date="2019-09" db="EMBL/GenBank/DDBJ databases">
        <authorList>
            <person name="Jin C."/>
        </authorList>
    </citation>
    <scope>NUCLEOTIDE SEQUENCE [LARGE SCALE GENOMIC DNA]</scope>
    <source>
        <strain evidence="7 8">BN140002</strain>
    </source>
</reference>
<evidence type="ECO:0000259" key="5">
    <source>
        <dbReference type="PROSITE" id="PS51077"/>
    </source>
</evidence>
<dbReference type="InterPro" id="IPR036390">
    <property type="entry name" value="WH_DNA-bd_sf"/>
</dbReference>
<dbReference type="InterPro" id="IPR036388">
    <property type="entry name" value="WH-like_DNA-bd_sf"/>
</dbReference>
<accession>A0A5B2V877</accession>
<feature type="region of interest" description="Disordered" evidence="4">
    <location>
        <begin position="262"/>
        <end position="283"/>
    </location>
</feature>
<dbReference type="Proteomes" id="UP000323142">
    <property type="component" value="Unassembled WGS sequence"/>
</dbReference>
<evidence type="ECO:0000256" key="4">
    <source>
        <dbReference type="SAM" id="MobiDB-lite"/>
    </source>
</evidence>
<dbReference type="InterPro" id="IPR005471">
    <property type="entry name" value="Tscrpt_reg_IclR_N"/>
</dbReference>
<feature type="domain" description="HTH iclR-type" evidence="5">
    <location>
        <begin position="18"/>
        <end position="81"/>
    </location>
</feature>
<keyword evidence="1" id="KW-0805">Transcription regulation</keyword>
<evidence type="ECO:0000256" key="1">
    <source>
        <dbReference type="ARBA" id="ARBA00023015"/>
    </source>
</evidence>